<dbReference type="SMART" id="SM00960">
    <property type="entry name" value="Robl_LC7"/>
    <property type="match status" value="1"/>
</dbReference>
<dbReference type="AlphaFoldDB" id="A0A0D0LM53"/>
<dbReference type="OrthoDB" id="8858922at2"/>
<dbReference type="InterPro" id="IPR004942">
    <property type="entry name" value="Roadblock/LAMTOR2_dom"/>
</dbReference>
<evidence type="ECO:0000259" key="1">
    <source>
        <dbReference type="SMART" id="SM00960"/>
    </source>
</evidence>
<organism evidence="2 3">
    <name type="scientific">Variovorax paradoxus</name>
    <dbReference type="NCBI Taxonomy" id="34073"/>
    <lineage>
        <taxon>Bacteria</taxon>
        <taxon>Pseudomonadati</taxon>
        <taxon>Pseudomonadota</taxon>
        <taxon>Betaproteobacteria</taxon>
        <taxon>Burkholderiales</taxon>
        <taxon>Comamonadaceae</taxon>
        <taxon>Variovorax</taxon>
    </lineage>
</organism>
<dbReference type="Gene3D" id="3.30.450.30">
    <property type="entry name" value="Dynein light chain 2a, cytoplasmic"/>
    <property type="match status" value="1"/>
</dbReference>
<sequence>MNIAPRIKDAAETAVNTLMREIKGVKAVVIATEDGLELAARAENTAQVARMSAIASSLAALGAVAGVESGLGQCENVAIETDSGHILMLQARHAEIDLIVSVVAGKEAVIGQVLYFSKLATLALQRA</sequence>
<proteinExistence type="predicted"/>
<gene>
    <name evidence="2" type="ORF">RT97_29000</name>
</gene>
<reference evidence="2 3" key="1">
    <citation type="submission" date="2014-12" db="EMBL/GenBank/DDBJ databases">
        <title>16Stimator: statistical estimation of ribosomal gene copy numbers from draft genome assemblies.</title>
        <authorList>
            <person name="Perisin M.A."/>
            <person name="Vetter M."/>
            <person name="Gilbert J.A."/>
            <person name="Bergelson J."/>
        </authorList>
    </citation>
    <scope>NUCLEOTIDE SEQUENCE [LARGE SCALE GENOMIC DNA]</scope>
    <source>
        <strain evidence="2 3">MEDvA23</strain>
    </source>
</reference>
<protein>
    <recommendedName>
        <fullName evidence="1">Roadblock/LAMTOR2 domain-containing protein</fullName>
    </recommendedName>
</protein>
<dbReference type="RefSeq" id="WP_042582325.1">
    <property type="nucleotide sequence ID" value="NZ_JXQQ01000114.1"/>
</dbReference>
<comment type="caution">
    <text evidence="2">The sequence shown here is derived from an EMBL/GenBank/DDBJ whole genome shotgun (WGS) entry which is preliminary data.</text>
</comment>
<dbReference type="EMBL" id="JXQQ01000114">
    <property type="protein sequence ID" value="KIQ18485.1"/>
    <property type="molecule type" value="Genomic_DNA"/>
</dbReference>
<dbReference type="SUPFAM" id="SSF103196">
    <property type="entry name" value="Roadblock/LC7 domain"/>
    <property type="match status" value="1"/>
</dbReference>
<dbReference type="Proteomes" id="UP000032067">
    <property type="component" value="Unassembled WGS sequence"/>
</dbReference>
<name>A0A0D0LM53_VARPD</name>
<accession>A0A0D0LM53</accession>
<dbReference type="Pfam" id="PF03259">
    <property type="entry name" value="Robl_LC7"/>
    <property type="match status" value="1"/>
</dbReference>
<evidence type="ECO:0000313" key="2">
    <source>
        <dbReference type="EMBL" id="KIQ18485.1"/>
    </source>
</evidence>
<evidence type="ECO:0000313" key="3">
    <source>
        <dbReference type="Proteomes" id="UP000032067"/>
    </source>
</evidence>
<feature type="domain" description="Roadblock/LAMTOR2" evidence="1">
    <location>
        <begin position="12"/>
        <end position="104"/>
    </location>
</feature>